<dbReference type="STRING" id="56804.BAE46_02675"/>
<reference evidence="1 2" key="2">
    <citation type="journal article" date="2017" name="Antonie Van Leeuwenhoek">
        <title>Rhizobium rhizosphaerae sp. nov., a novel species isolated from rice rhizosphere.</title>
        <authorList>
            <person name="Zhao J.J."/>
            <person name="Zhang J."/>
            <person name="Zhang R.J."/>
            <person name="Zhang C.W."/>
            <person name="Yin H.Q."/>
            <person name="Zhang X.X."/>
        </authorList>
    </citation>
    <scope>NUCLEOTIDE SEQUENCE [LARGE SCALE GENOMIC DNA]</scope>
    <source>
        <strain evidence="1 2">ACAM 611</strain>
    </source>
</reference>
<protein>
    <recommendedName>
        <fullName evidence="3">HTH merR-type domain-containing protein</fullName>
    </recommendedName>
</protein>
<keyword evidence="2" id="KW-1185">Reference proteome</keyword>
<dbReference type="RefSeq" id="WP_006007495.1">
    <property type="nucleotide sequence ID" value="NZ_BAET01000033.1"/>
</dbReference>
<dbReference type="AlphaFoldDB" id="H5TEV5"/>
<accession>H5TEV5</accession>
<name>H5TEV5_9ALTE</name>
<proteinExistence type="predicted"/>
<sequence>MSVQEVANFLSAQETRVLRLERQSLLLSSEKNAENKPLFNKGFIAKCQDLAQGLGGL</sequence>
<reference evidence="1 2" key="1">
    <citation type="journal article" date="2012" name="J. Bacteriol.">
        <title>Genome sequence of proteorhodopsin-containing sea ice bacterium Glaciecola punicea ACAM 611T.</title>
        <authorList>
            <person name="Qin Q.-L."/>
            <person name="Xie B.-B."/>
            <person name="Shu Y.-L."/>
            <person name="Rong J.-C."/>
            <person name="Zhao D.-L."/>
            <person name="Zhang X.-Y."/>
            <person name="Chen X.-L."/>
            <person name="Zhou B.-C."/>
            <person name="Zhanga Y.-Z."/>
        </authorList>
    </citation>
    <scope>NUCLEOTIDE SEQUENCE [LARGE SCALE GENOMIC DNA]</scope>
    <source>
        <strain evidence="1 2">ACAM 611</strain>
    </source>
</reference>
<dbReference type="EMBL" id="BAET01000033">
    <property type="protein sequence ID" value="GAB56882.1"/>
    <property type="molecule type" value="Genomic_DNA"/>
</dbReference>
<evidence type="ECO:0000313" key="1">
    <source>
        <dbReference type="EMBL" id="GAB56882.1"/>
    </source>
</evidence>
<evidence type="ECO:0008006" key="3">
    <source>
        <dbReference type="Google" id="ProtNLM"/>
    </source>
</evidence>
<evidence type="ECO:0000313" key="2">
    <source>
        <dbReference type="Proteomes" id="UP000053586"/>
    </source>
</evidence>
<organism evidence="1 2">
    <name type="scientific">Glaciecola punicea ACAM 611</name>
    <dbReference type="NCBI Taxonomy" id="1121923"/>
    <lineage>
        <taxon>Bacteria</taxon>
        <taxon>Pseudomonadati</taxon>
        <taxon>Pseudomonadota</taxon>
        <taxon>Gammaproteobacteria</taxon>
        <taxon>Alteromonadales</taxon>
        <taxon>Alteromonadaceae</taxon>
        <taxon>Glaciecola</taxon>
    </lineage>
</organism>
<comment type="caution">
    <text evidence="1">The sequence shown here is derived from an EMBL/GenBank/DDBJ whole genome shotgun (WGS) entry which is preliminary data.</text>
</comment>
<gene>
    <name evidence="1" type="ORF">GPUN_2768</name>
</gene>
<dbReference type="Proteomes" id="UP000053586">
    <property type="component" value="Unassembled WGS sequence"/>
</dbReference>